<dbReference type="EMBL" id="JBHTBH010000008">
    <property type="protein sequence ID" value="MFC7329557.1"/>
    <property type="molecule type" value="Genomic_DNA"/>
</dbReference>
<sequence>MSTTTTRETVEVPQRLDLGKHAASAYRAMLGLEQAVRDLGLEHSLLELVKIRASQINGCAYCLDMHTKDAEALGETHQRMHALNAWRETPFFTARERAALALTEAITLVAEDGVEDEVWEAAAEHFDASELAALTWAVAVINTWNRVAITTRQTPGQYRPKTAR</sequence>
<dbReference type="InterPro" id="IPR004675">
    <property type="entry name" value="AhpD_core"/>
</dbReference>
<dbReference type="NCBIfam" id="TIGR00778">
    <property type="entry name" value="ahpD_dom"/>
    <property type="match status" value="1"/>
</dbReference>
<dbReference type="InterPro" id="IPR029032">
    <property type="entry name" value="AhpD-like"/>
</dbReference>
<accession>A0ABW2KHV6</accession>
<evidence type="ECO:0000313" key="3">
    <source>
        <dbReference type="Proteomes" id="UP001596540"/>
    </source>
</evidence>
<proteinExistence type="predicted"/>
<dbReference type="PANTHER" id="PTHR34846:SF10">
    <property type="entry name" value="CYTOPLASMIC PROTEIN"/>
    <property type="match status" value="1"/>
</dbReference>
<dbReference type="RefSeq" id="WP_379872207.1">
    <property type="nucleotide sequence ID" value="NZ_JBHTBH010000008.1"/>
</dbReference>
<name>A0ABW2KHV6_9ACTN</name>
<dbReference type="Proteomes" id="UP001596540">
    <property type="component" value="Unassembled WGS sequence"/>
</dbReference>
<evidence type="ECO:0000313" key="2">
    <source>
        <dbReference type="EMBL" id="MFC7329557.1"/>
    </source>
</evidence>
<feature type="domain" description="Carboxymuconolactone decarboxylase-like" evidence="1">
    <location>
        <begin position="25"/>
        <end position="104"/>
    </location>
</feature>
<comment type="caution">
    <text evidence="2">The sequence shown here is derived from an EMBL/GenBank/DDBJ whole genome shotgun (WGS) entry which is preliminary data.</text>
</comment>
<evidence type="ECO:0000259" key="1">
    <source>
        <dbReference type="Pfam" id="PF02627"/>
    </source>
</evidence>
<keyword evidence="3" id="KW-1185">Reference proteome</keyword>
<dbReference type="SUPFAM" id="SSF69118">
    <property type="entry name" value="AhpD-like"/>
    <property type="match status" value="1"/>
</dbReference>
<dbReference type="PANTHER" id="PTHR34846">
    <property type="entry name" value="4-CARBOXYMUCONOLACTONE DECARBOXYLASE FAMILY PROTEIN (AFU_ORTHOLOGUE AFUA_6G11590)"/>
    <property type="match status" value="1"/>
</dbReference>
<reference evidence="3" key="1">
    <citation type="journal article" date="2019" name="Int. J. Syst. Evol. Microbiol.">
        <title>The Global Catalogue of Microorganisms (GCM) 10K type strain sequencing project: providing services to taxonomists for standard genome sequencing and annotation.</title>
        <authorList>
            <consortium name="The Broad Institute Genomics Platform"/>
            <consortium name="The Broad Institute Genome Sequencing Center for Infectious Disease"/>
            <person name="Wu L."/>
            <person name="Ma J."/>
        </authorList>
    </citation>
    <scope>NUCLEOTIDE SEQUENCE [LARGE SCALE GENOMIC DNA]</scope>
    <source>
        <strain evidence="3">CGMCC 4.7382</strain>
    </source>
</reference>
<dbReference type="Pfam" id="PF02627">
    <property type="entry name" value="CMD"/>
    <property type="match status" value="1"/>
</dbReference>
<dbReference type="Gene3D" id="1.20.1290.10">
    <property type="entry name" value="AhpD-like"/>
    <property type="match status" value="1"/>
</dbReference>
<organism evidence="2 3">
    <name type="scientific">Marinactinospora rubrisoli</name>
    <dbReference type="NCBI Taxonomy" id="2715399"/>
    <lineage>
        <taxon>Bacteria</taxon>
        <taxon>Bacillati</taxon>
        <taxon>Actinomycetota</taxon>
        <taxon>Actinomycetes</taxon>
        <taxon>Streptosporangiales</taxon>
        <taxon>Nocardiopsidaceae</taxon>
        <taxon>Marinactinospora</taxon>
    </lineage>
</organism>
<protein>
    <submittedName>
        <fullName evidence="2">Carboxymuconolactone decarboxylase family protein</fullName>
    </submittedName>
</protein>
<dbReference type="InterPro" id="IPR003779">
    <property type="entry name" value="CMD-like"/>
</dbReference>
<gene>
    <name evidence="2" type="ORF">ACFQRF_17635</name>
</gene>